<dbReference type="GO" id="GO:0000976">
    <property type="term" value="F:transcription cis-regulatory region binding"/>
    <property type="evidence" value="ECO:0007669"/>
    <property type="project" value="TreeGrafter"/>
</dbReference>
<dbReference type="Pfam" id="PF00486">
    <property type="entry name" value="Trans_reg_C"/>
    <property type="match status" value="1"/>
</dbReference>
<keyword evidence="2" id="KW-0963">Cytoplasm</keyword>
<dbReference type="PROSITE" id="PS50110">
    <property type="entry name" value="RESPONSE_REGULATORY"/>
    <property type="match status" value="1"/>
</dbReference>
<dbReference type="InterPro" id="IPR016032">
    <property type="entry name" value="Sig_transdc_resp-reg_C-effctor"/>
</dbReference>
<dbReference type="InterPro" id="IPR036388">
    <property type="entry name" value="WH-like_DNA-bd_sf"/>
</dbReference>
<evidence type="ECO:0000256" key="5">
    <source>
        <dbReference type="ARBA" id="ARBA00023015"/>
    </source>
</evidence>
<evidence type="ECO:0000256" key="2">
    <source>
        <dbReference type="ARBA" id="ARBA00022490"/>
    </source>
</evidence>
<dbReference type="SUPFAM" id="SSF46894">
    <property type="entry name" value="C-terminal effector domain of the bipartite response regulators"/>
    <property type="match status" value="1"/>
</dbReference>
<feature type="domain" description="OmpR/PhoB-type" evidence="12">
    <location>
        <begin position="150"/>
        <end position="250"/>
    </location>
</feature>
<evidence type="ECO:0000256" key="1">
    <source>
        <dbReference type="ARBA" id="ARBA00004496"/>
    </source>
</evidence>
<evidence type="ECO:0000256" key="7">
    <source>
        <dbReference type="ARBA" id="ARBA00023163"/>
    </source>
</evidence>
<dbReference type="PANTHER" id="PTHR48111:SF4">
    <property type="entry name" value="DNA-BINDING DUAL TRANSCRIPTIONAL REGULATOR OMPR"/>
    <property type="match status" value="1"/>
</dbReference>
<dbReference type="PROSITE" id="PS51755">
    <property type="entry name" value="OMPR_PHOB"/>
    <property type="match status" value="1"/>
</dbReference>
<name>A0A1I3XFC2_9PROT</name>
<evidence type="ECO:0000259" key="12">
    <source>
        <dbReference type="PROSITE" id="PS51755"/>
    </source>
</evidence>
<dbReference type="InterPro" id="IPR011006">
    <property type="entry name" value="CheY-like_superfamily"/>
</dbReference>
<evidence type="ECO:0000256" key="8">
    <source>
        <dbReference type="ARBA" id="ARBA00067337"/>
    </source>
</evidence>
<comment type="subcellular location">
    <subcellularLocation>
        <location evidence="1">Cytoplasm</location>
    </subcellularLocation>
</comment>
<dbReference type="CDD" id="cd00383">
    <property type="entry name" value="trans_reg_C"/>
    <property type="match status" value="1"/>
</dbReference>
<keyword evidence="4" id="KW-0902">Two-component regulatory system</keyword>
<organism evidence="13 14">
    <name type="scientific">Falsiroseomonas stagni DSM 19981</name>
    <dbReference type="NCBI Taxonomy" id="1123062"/>
    <lineage>
        <taxon>Bacteria</taxon>
        <taxon>Pseudomonadati</taxon>
        <taxon>Pseudomonadota</taxon>
        <taxon>Alphaproteobacteria</taxon>
        <taxon>Acetobacterales</taxon>
        <taxon>Roseomonadaceae</taxon>
        <taxon>Falsiroseomonas</taxon>
    </lineage>
</organism>
<dbReference type="SMART" id="SM00862">
    <property type="entry name" value="Trans_reg_C"/>
    <property type="match status" value="1"/>
</dbReference>
<protein>
    <recommendedName>
        <fullName evidence="8">Regulatory protein VirG</fullName>
    </recommendedName>
</protein>
<dbReference type="STRING" id="1123062.SAMN02745775_101254"/>
<evidence type="ECO:0000313" key="14">
    <source>
        <dbReference type="Proteomes" id="UP000199473"/>
    </source>
</evidence>
<dbReference type="PANTHER" id="PTHR48111">
    <property type="entry name" value="REGULATOR OF RPOS"/>
    <property type="match status" value="1"/>
</dbReference>
<dbReference type="SMART" id="SM00448">
    <property type="entry name" value="REC"/>
    <property type="match status" value="1"/>
</dbReference>
<dbReference type="InterPro" id="IPR001789">
    <property type="entry name" value="Sig_transdc_resp-reg_receiver"/>
</dbReference>
<evidence type="ECO:0000313" key="13">
    <source>
        <dbReference type="EMBL" id="SFK18213.1"/>
    </source>
</evidence>
<keyword evidence="7" id="KW-0804">Transcription</keyword>
<dbReference type="FunFam" id="1.10.10.10:FF:000099">
    <property type="entry name" value="Two-component system response regulator TorR"/>
    <property type="match status" value="1"/>
</dbReference>
<evidence type="ECO:0000259" key="11">
    <source>
        <dbReference type="PROSITE" id="PS50110"/>
    </source>
</evidence>
<sequence>MQIRPQDMDTFPSSHDQACHVVVVEDDREIALLVSSFLTQHGISVTRASTDRQLQRVLRMQSTDLILLDIMLPDVDGLTICRRLRSTPETQAIPIIVVSALGSQLDRVKGLDTGADDYLVKPFAPEELLARIRAVMRRHSLVERRAEAAQEVLEAEGFRLDLRRRALHDAQGARVALTATELGLLVIFMRHPQMVLSRDQIAMKLHGRNAEPLDRSIDVAISRLRRKIEPDPQSPTLIETVRHGGYVFTQPVRTQPAGS</sequence>
<dbReference type="RefSeq" id="WP_245761874.1">
    <property type="nucleotide sequence ID" value="NZ_FOSQ01000001.1"/>
</dbReference>
<dbReference type="GO" id="GO:0000156">
    <property type="term" value="F:phosphorelay response regulator activity"/>
    <property type="evidence" value="ECO:0007669"/>
    <property type="project" value="TreeGrafter"/>
</dbReference>
<dbReference type="Gene3D" id="6.10.250.690">
    <property type="match status" value="1"/>
</dbReference>
<evidence type="ECO:0000256" key="6">
    <source>
        <dbReference type="ARBA" id="ARBA00023125"/>
    </source>
</evidence>
<accession>A0A1I3XFC2</accession>
<keyword evidence="3 9" id="KW-0597">Phosphoprotein</keyword>
<dbReference type="Pfam" id="PF00072">
    <property type="entry name" value="Response_reg"/>
    <property type="match status" value="1"/>
</dbReference>
<keyword evidence="6 10" id="KW-0238">DNA-binding</keyword>
<dbReference type="GO" id="GO:0005829">
    <property type="term" value="C:cytosol"/>
    <property type="evidence" value="ECO:0007669"/>
    <property type="project" value="TreeGrafter"/>
</dbReference>
<dbReference type="GO" id="GO:0032993">
    <property type="term" value="C:protein-DNA complex"/>
    <property type="evidence" value="ECO:0007669"/>
    <property type="project" value="TreeGrafter"/>
</dbReference>
<keyword evidence="14" id="KW-1185">Reference proteome</keyword>
<dbReference type="Gene3D" id="1.10.10.10">
    <property type="entry name" value="Winged helix-like DNA-binding domain superfamily/Winged helix DNA-binding domain"/>
    <property type="match status" value="1"/>
</dbReference>
<dbReference type="AlphaFoldDB" id="A0A1I3XFC2"/>
<dbReference type="InterPro" id="IPR001867">
    <property type="entry name" value="OmpR/PhoB-type_DNA-bd"/>
</dbReference>
<proteinExistence type="predicted"/>
<gene>
    <name evidence="13" type="ORF">SAMN02745775_101254</name>
</gene>
<dbReference type="SUPFAM" id="SSF52172">
    <property type="entry name" value="CheY-like"/>
    <property type="match status" value="1"/>
</dbReference>
<feature type="modified residue" description="4-aspartylphosphate" evidence="9">
    <location>
        <position position="69"/>
    </location>
</feature>
<dbReference type="EMBL" id="FOSQ01000001">
    <property type="protein sequence ID" value="SFK18213.1"/>
    <property type="molecule type" value="Genomic_DNA"/>
</dbReference>
<dbReference type="InterPro" id="IPR039420">
    <property type="entry name" value="WalR-like"/>
</dbReference>
<feature type="DNA-binding region" description="OmpR/PhoB-type" evidence="10">
    <location>
        <begin position="150"/>
        <end position="250"/>
    </location>
</feature>
<evidence type="ECO:0000256" key="9">
    <source>
        <dbReference type="PROSITE-ProRule" id="PRU00169"/>
    </source>
</evidence>
<dbReference type="GO" id="GO:0006355">
    <property type="term" value="P:regulation of DNA-templated transcription"/>
    <property type="evidence" value="ECO:0007669"/>
    <property type="project" value="InterPro"/>
</dbReference>
<keyword evidence="5" id="KW-0805">Transcription regulation</keyword>
<dbReference type="Gene3D" id="3.40.50.2300">
    <property type="match status" value="1"/>
</dbReference>
<evidence type="ECO:0000256" key="10">
    <source>
        <dbReference type="PROSITE-ProRule" id="PRU01091"/>
    </source>
</evidence>
<feature type="domain" description="Response regulatory" evidence="11">
    <location>
        <begin position="20"/>
        <end position="136"/>
    </location>
</feature>
<dbReference type="Proteomes" id="UP000199473">
    <property type="component" value="Unassembled WGS sequence"/>
</dbReference>
<evidence type="ECO:0000256" key="4">
    <source>
        <dbReference type="ARBA" id="ARBA00023012"/>
    </source>
</evidence>
<reference evidence="13 14" key="1">
    <citation type="submission" date="2016-10" db="EMBL/GenBank/DDBJ databases">
        <authorList>
            <person name="de Groot N.N."/>
        </authorList>
    </citation>
    <scope>NUCLEOTIDE SEQUENCE [LARGE SCALE GENOMIC DNA]</scope>
    <source>
        <strain evidence="13 14">DSM 19981</strain>
    </source>
</reference>
<evidence type="ECO:0000256" key="3">
    <source>
        <dbReference type="ARBA" id="ARBA00022553"/>
    </source>
</evidence>